<evidence type="ECO:0000313" key="6">
    <source>
        <dbReference type="EMBL" id="MFC4357365.1"/>
    </source>
</evidence>
<evidence type="ECO:0000256" key="1">
    <source>
        <dbReference type="ARBA" id="ARBA00004613"/>
    </source>
</evidence>
<evidence type="ECO:0000256" key="4">
    <source>
        <dbReference type="ARBA" id="ARBA00022837"/>
    </source>
</evidence>
<proteinExistence type="predicted"/>
<dbReference type="PANTHER" id="PTHR42754:SF1">
    <property type="entry name" value="LIPOPROTEIN"/>
    <property type="match status" value="1"/>
</dbReference>
<accession>A0ABD5P910</accession>
<dbReference type="InterPro" id="IPR059100">
    <property type="entry name" value="TSP3_bac"/>
</dbReference>
<evidence type="ECO:0000256" key="5">
    <source>
        <dbReference type="SAM" id="MobiDB-lite"/>
    </source>
</evidence>
<keyword evidence="2" id="KW-0964">Secreted</keyword>
<sequence length="475" mass="50318">MKTADGFALAGSLGSVAGDGANDWDSERIWLAKTDATGTRLWEDAYPVGDSSDPVRFTALGKSPDGEFYLGGATTRGTDDQDAVYLAKVAPDGKTVWEKVLAGTDVSDIVVLEDGTPVFVIDTEESRIRLHATTDDGSTKWDRSEDVIEDERESASDAVATADGGLAVVGGNGGDRLLVKYDSTGHVVWSQTWDRGVRESADDVLPGYLRSVAQAPDGSYAMTGVELGDIPLVVTDASGEKQWQKTYQVAAEGDEHGRGETGEDLTAFDGGYGLLGANGGLESNDNEDDEDGSVDGNVQFVETDASGNVQWTYSYDGEGSMAPESLVKTEDGYAAVGGFDTTPGVDRGEGLGAFLVKVTVETVDADDPTETPDETTTEEPTETPDETTESPEETTTEEPAQSRDSDGDGLTDSREEELGTDPHDPDTDGDKLSDEKERQKYGTDPTEADTDGDGVNDCREVNVYGTDPTDANDTP</sequence>
<organism evidence="6 7">
    <name type="scientific">Halobium salinum</name>
    <dbReference type="NCBI Taxonomy" id="1364940"/>
    <lineage>
        <taxon>Archaea</taxon>
        <taxon>Methanobacteriati</taxon>
        <taxon>Methanobacteriota</taxon>
        <taxon>Stenosarchaea group</taxon>
        <taxon>Halobacteria</taxon>
        <taxon>Halobacteriales</taxon>
        <taxon>Haloferacaceae</taxon>
        <taxon>Halobium</taxon>
    </lineage>
</organism>
<dbReference type="PANTHER" id="PTHR42754">
    <property type="entry name" value="ENDOGLUCANASE"/>
    <property type="match status" value="1"/>
</dbReference>
<dbReference type="InterPro" id="IPR028974">
    <property type="entry name" value="TSP_type-3_rpt"/>
</dbReference>
<evidence type="ECO:0000313" key="7">
    <source>
        <dbReference type="Proteomes" id="UP001595921"/>
    </source>
</evidence>
<dbReference type="AlphaFoldDB" id="A0ABD5P910"/>
<keyword evidence="4" id="KW-0106">Calcium</keyword>
<feature type="region of interest" description="Disordered" evidence="5">
    <location>
        <begin position="361"/>
        <end position="475"/>
    </location>
</feature>
<dbReference type="Pfam" id="PF18884">
    <property type="entry name" value="TSP3_bac"/>
    <property type="match status" value="3"/>
</dbReference>
<name>A0ABD5P910_9EURY</name>
<feature type="region of interest" description="Disordered" evidence="5">
    <location>
        <begin position="276"/>
        <end position="296"/>
    </location>
</feature>
<reference evidence="6 7" key="1">
    <citation type="journal article" date="2019" name="Int. J. Syst. Evol. Microbiol.">
        <title>The Global Catalogue of Microorganisms (GCM) 10K type strain sequencing project: providing services to taxonomists for standard genome sequencing and annotation.</title>
        <authorList>
            <consortium name="The Broad Institute Genomics Platform"/>
            <consortium name="The Broad Institute Genome Sequencing Center for Infectious Disease"/>
            <person name="Wu L."/>
            <person name="Ma J."/>
        </authorList>
    </citation>
    <scope>NUCLEOTIDE SEQUENCE [LARGE SCALE GENOMIC DNA]</scope>
    <source>
        <strain evidence="6 7">CGMCC 1.12553</strain>
    </source>
</reference>
<dbReference type="RefSeq" id="WP_267622337.1">
    <property type="nucleotide sequence ID" value="NZ_JAODIW010000006.1"/>
</dbReference>
<feature type="compositionally biased region" description="Basic and acidic residues" evidence="5">
    <location>
        <begin position="400"/>
        <end position="441"/>
    </location>
</feature>
<dbReference type="SUPFAM" id="SSF101898">
    <property type="entry name" value="NHL repeat"/>
    <property type="match status" value="1"/>
</dbReference>
<keyword evidence="7" id="KW-1185">Reference proteome</keyword>
<comment type="caution">
    <text evidence="6">The sequence shown here is derived from an EMBL/GenBank/DDBJ whole genome shotgun (WGS) entry which is preliminary data.</text>
</comment>
<dbReference type="Proteomes" id="UP001595921">
    <property type="component" value="Unassembled WGS sequence"/>
</dbReference>
<gene>
    <name evidence="6" type="ORF">ACFO0N_05305</name>
</gene>
<feature type="compositionally biased region" description="Acidic residues" evidence="5">
    <location>
        <begin position="284"/>
        <end position="293"/>
    </location>
</feature>
<dbReference type="EMBL" id="JBHSDS010000003">
    <property type="protein sequence ID" value="MFC4357365.1"/>
    <property type="molecule type" value="Genomic_DNA"/>
</dbReference>
<dbReference type="SUPFAM" id="SSF103647">
    <property type="entry name" value="TSP type-3 repeat"/>
    <property type="match status" value="1"/>
</dbReference>
<comment type="subcellular location">
    <subcellularLocation>
        <location evidence="1">Secreted</location>
    </subcellularLocation>
</comment>
<protein>
    <submittedName>
        <fullName evidence="6">Uncharacterized protein</fullName>
    </submittedName>
</protein>
<evidence type="ECO:0000256" key="3">
    <source>
        <dbReference type="ARBA" id="ARBA00022729"/>
    </source>
</evidence>
<keyword evidence="3" id="KW-0732">Signal</keyword>
<evidence type="ECO:0000256" key="2">
    <source>
        <dbReference type="ARBA" id="ARBA00022525"/>
    </source>
</evidence>
<feature type="compositionally biased region" description="Acidic residues" evidence="5">
    <location>
        <begin position="363"/>
        <end position="396"/>
    </location>
</feature>